<organism evidence="3 4">
    <name type="scientific">Acanthoscelides obtectus</name>
    <name type="common">Bean weevil</name>
    <name type="synonym">Bruchus obtectus</name>
    <dbReference type="NCBI Taxonomy" id="200917"/>
    <lineage>
        <taxon>Eukaryota</taxon>
        <taxon>Metazoa</taxon>
        <taxon>Ecdysozoa</taxon>
        <taxon>Arthropoda</taxon>
        <taxon>Hexapoda</taxon>
        <taxon>Insecta</taxon>
        <taxon>Pterygota</taxon>
        <taxon>Neoptera</taxon>
        <taxon>Endopterygota</taxon>
        <taxon>Coleoptera</taxon>
        <taxon>Polyphaga</taxon>
        <taxon>Cucujiformia</taxon>
        <taxon>Chrysomeloidea</taxon>
        <taxon>Chrysomelidae</taxon>
        <taxon>Bruchinae</taxon>
        <taxon>Bruchini</taxon>
        <taxon>Acanthoscelides</taxon>
    </lineage>
</organism>
<feature type="region of interest" description="Disordered" evidence="1">
    <location>
        <begin position="106"/>
        <end position="133"/>
    </location>
</feature>
<proteinExistence type="predicted"/>
<keyword evidence="2" id="KW-0812">Transmembrane</keyword>
<sequence>MLVSLLLYPRPKQLPHMPEQFIPLFLHSQLRTHSSLQAHTMRESNSCGAKGRAVVIGVRCSPIFFHPTQADSCSHSATAALSGRVLSLQLWSPTFPFTSSPEAWLPPPPDPPFQSISSTPPSPPLWSSPVSHGSPWTDGEIPDKYARNPRHTRWGSFRTDIDSKLGAVPYRLCRGSDIEAAVESLSRDLTAAYEENYPLRKVQGPDGTGDQSQIPITAKCKVSLKNKTIMIQMVLLPIMTYAAVAWGYVSKTLNKRLQAQQNIALRETVDAPCIEDTTITAMDPEAFLDIANQVVKLKMFPYFDIAHCTLCALAVREDLGSGRCWFMCHARKLILISFRFFYRMCG</sequence>
<comment type="caution">
    <text evidence="3">The sequence shown here is derived from an EMBL/GenBank/DDBJ whole genome shotgun (WGS) entry which is preliminary data.</text>
</comment>
<feature type="transmembrane region" description="Helical" evidence="2">
    <location>
        <begin position="229"/>
        <end position="249"/>
    </location>
</feature>
<accession>A0A9P0QBY3</accession>
<reference evidence="3" key="1">
    <citation type="submission" date="2022-03" db="EMBL/GenBank/DDBJ databases">
        <authorList>
            <person name="Sayadi A."/>
        </authorList>
    </citation>
    <scope>NUCLEOTIDE SEQUENCE</scope>
</reference>
<protein>
    <submittedName>
        <fullName evidence="3">Uncharacterized protein</fullName>
    </submittedName>
</protein>
<keyword evidence="2" id="KW-0472">Membrane</keyword>
<keyword evidence="4" id="KW-1185">Reference proteome</keyword>
<keyword evidence="2" id="KW-1133">Transmembrane helix</keyword>
<dbReference type="OrthoDB" id="6781244at2759"/>
<evidence type="ECO:0000313" key="3">
    <source>
        <dbReference type="EMBL" id="CAH2016867.1"/>
    </source>
</evidence>
<evidence type="ECO:0000256" key="1">
    <source>
        <dbReference type="SAM" id="MobiDB-lite"/>
    </source>
</evidence>
<gene>
    <name evidence="3" type="ORF">ACAOBT_LOCUS35651</name>
</gene>
<dbReference type="Proteomes" id="UP001152888">
    <property type="component" value="Unassembled WGS sequence"/>
</dbReference>
<evidence type="ECO:0000256" key="2">
    <source>
        <dbReference type="SAM" id="Phobius"/>
    </source>
</evidence>
<dbReference type="AlphaFoldDB" id="A0A9P0QBY3"/>
<name>A0A9P0QBY3_ACAOB</name>
<dbReference type="EMBL" id="CAKOFQ010009035">
    <property type="protein sequence ID" value="CAH2016867.1"/>
    <property type="molecule type" value="Genomic_DNA"/>
</dbReference>
<evidence type="ECO:0000313" key="4">
    <source>
        <dbReference type="Proteomes" id="UP001152888"/>
    </source>
</evidence>